<dbReference type="InterPro" id="IPR001547">
    <property type="entry name" value="Glyco_hydro_5"/>
</dbReference>
<evidence type="ECO:0000313" key="12">
    <source>
        <dbReference type="Proteomes" id="UP000254701"/>
    </source>
</evidence>
<evidence type="ECO:0000256" key="4">
    <source>
        <dbReference type="ARBA" id="ARBA00023277"/>
    </source>
</evidence>
<feature type="signal peptide" evidence="9">
    <location>
        <begin position="1"/>
        <end position="19"/>
    </location>
</feature>
<evidence type="ECO:0000259" key="10">
    <source>
        <dbReference type="Pfam" id="PF00150"/>
    </source>
</evidence>
<feature type="domain" description="Glycoside hydrolase family 5" evidence="10">
    <location>
        <begin position="39"/>
        <end position="343"/>
    </location>
</feature>
<keyword evidence="5 7" id="KW-0326">Glycosidase</keyword>
<evidence type="ECO:0000256" key="8">
    <source>
        <dbReference type="SAM" id="MobiDB-lite"/>
    </source>
</evidence>
<evidence type="ECO:0000256" key="2">
    <source>
        <dbReference type="ARBA" id="ARBA00022801"/>
    </source>
</evidence>
<organism evidence="11 12">
    <name type="scientific">Aminobacter aminovorans</name>
    <name type="common">Chelatobacter heintzii</name>
    <dbReference type="NCBI Taxonomy" id="83263"/>
    <lineage>
        <taxon>Bacteria</taxon>
        <taxon>Pseudomonadati</taxon>
        <taxon>Pseudomonadota</taxon>
        <taxon>Alphaproteobacteria</taxon>
        <taxon>Hyphomicrobiales</taxon>
        <taxon>Phyllobacteriaceae</taxon>
        <taxon>Aminobacter</taxon>
    </lineage>
</organism>
<dbReference type="InterPro" id="IPR050386">
    <property type="entry name" value="Glycosyl_hydrolase_5"/>
</dbReference>
<dbReference type="InterPro" id="IPR017853">
    <property type="entry name" value="GH"/>
</dbReference>
<protein>
    <submittedName>
        <fullName evidence="11">Endo-beta-mannanase</fullName>
    </submittedName>
</protein>
<dbReference type="EMBL" id="UFSM01000001">
    <property type="protein sequence ID" value="SUU88524.1"/>
    <property type="molecule type" value="Genomic_DNA"/>
</dbReference>
<evidence type="ECO:0000256" key="9">
    <source>
        <dbReference type="SAM" id="SignalP"/>
    </source>
</evidence>
<dbReference type="GO" id="GO:0005576">
    <property type="term" value="C:extracellular region"/>
    <property type="evidence" value="ECO:0007669"/>
    <property type="project" value="TreeGrafter"/>
</dbReference>
<sequence length="394" mass="44793">MRSLIFALALAAAIPHAQAADLIGFWDKPQHGGNSFNRLPPDQAYFDALRGYGATWVRLSYDKWKPEKRDFLIGNADKYDGLVASDVKTLKDVLDRADKAGLKVVIAPLSLPGMRWAQNNDKKFDGRLWADKAYWTQAATFWRDLAAELKDHPAVAAYNIVNEPAPEKEGGLAEHANVAEMRAWYTRSAGSSRDLKAFYETVIAAIREVDPTTPVMADAGWYAAADAFSYWPAGLADQRVLYSFHMYEPYAATSAPNMKREKPYAYPGKVPYGEGEVKWDADRVRAYLDQPVDWADSRGIARNRVVAGEFGCMRRLPFCKQYLEDVLTNLDEDKLHWAFYSFREDAWDGMDYELGAEKVNWKYWEAQEKNEPDPVKRRSTSEFEPISKRLVTSK</sequence>
<feature type="compositionally biased region" description="Basic and acidic residues" evidence="8">
    <location>
        <begin position="369"/>
        <end position="387"/>
    </location>
</feature>
<dbReference type="GO" id="GO:0009986">
    <property type="term" value="C:cell surface"/>
    <property type="evidence" value="ECO:0007669"/>
    <property type="project" value="TreeGrafter"/>
</dbReference>
<evidence type="ECO:0000256" key="7">
    <source>
        <dbReference type="RuleBase" id="RU361153"/>
    </source>
</evidence>
<reference evidence="11 12" key="1">
    <citation type="submission" date="2018-06" db="EMBL/GenBank/DDBJ databases">
        <authorList>
            <consortium name="Pathogen Informatics"/>
            <person name="Doyle S."/>
        </authorList>
    </citation>
    <scope>NUCLEOTIDE SEQUENCE [LARGE SCALE GENOMIC DNA]</scope>
    <source>
        <strain evidence="11 12">NCTC10684</strain>
    </source>
</reference>
<accession>A0A380WK31</accession>
<dbReference type="GO" id="GO:0008422">
    <property type="term" value="F:beta-glucosidase activity"/>
    <property type="evidence" value="ECO:0007669"/>
    <property type="project" value="TreeGrafter"/>
</dbReference>
<feature type="region of interest" description="Disordered" evidence="8">
    <location>
        <begin position="369"/>
        <end position="394"/>
    </location>
</feature>
<keyword evidence="9" id="KW-0732">Signal</keyword>
<keyword evidence="2 7" id="KW-0378">Hydrolase</keyword>
<dbReference type="Pfam" id="PF00150">
    <property type="entry name" value="Cellulase"/>
    <property type="match status" value="1"/>
</dbReference>
<dbReference type="RefSeq" id="WP_115730844.1">
    <property type="nucleotide sequence ID" value="NZ_BAAAVY010000008.1"/>
</dbReference>
<dbReference type="OrthoDB" id="9800955at2"/>
<name>A0A380WK31_AMIAI</name>
<dbReference type="Gene3D" id="3.20.20.80">
    <property type="entry name" value="Glycosidases"/>
    <property type="match status" value="1"/>
</dbReference>
<dbReference type="AlphaFoldDB" id="A0A380WK31"/>
<gene>
    <name evidence="11" type="ORF">NCTC10684_01748</name>
</gene>
<keyword evidence="4" id="KW-0119">Carbohydrate metabolism</keyword>
<evidence type="ECO:0000256" key="1">
    <source>
        <dbReference type="ARBA" id="ARBA00005641"/>
    </source>
</evidence>
<proteinExistence type="inferred from homology"/>
<evidence type="ECO:0000256" key="5">
    <source>
        <dbReference type="ARBA" id="ARBA00023295"/>
    </source>
</evidence>
<dbReference type="SUPFAM" id="SSF51445">
    <property type="entry name" value="(Trans)glycosidases"/>
    <property type="match status" value="1"/>
</dbReference>
<keyword evidence="3" id="KW-0136">Cellulose degradation</keyword>
<dbReference type="PANTHER" id="PTHR31297:SF41">
    <property type="entry name" value="ENDOGLUCANASE, PUTATIVE (AFU_ORTHOLOGUE AFUA_5G01830)-RELATED"/>
    <property type="match status" value="1"/>
</dbReference>
<evidence type="ECO:0000256" key="6">
    <source>
        <dbReference type="ARBA" id="ARBA00023326"/>
    </source>
</evidence>
<feature type="chain" id="PRO_5016797680" evidence="9">
    <location>
        <begin position="20"/>
        <end position="394"/>
    </location>
</feature>
<dbReference type="PANTHER" id="PTHR31297">
    <property type="entry name" value="GLUCAN ENDO-1,6-BETA-GLUCOSIDASE B"/>
    <property type="match status" value="1"/>
</dbReference>
<evidence type="ECO:0000313" key="11">
    <source>
        <dbReference type="EMBL" id="SUU88524.1"/>
    </source>
</evidence>
<dbReference type="Proteomes" id="UP000254701">
    <property type="component" value="Unassembled WGS sequence"/>
</dbReference>
<comment type="similarity">
    <text evidence="1 7">Belongs to the glycosyl hydrolase 5 (cellulase A) family.</text>
</comment>
<dbReference type="GO" id="GO:0030245">
    <property type="term" value="P:cellulose catabolic process"/>
    <property type="evidence" value="ECO:0007669"/>
    <property type="project" value="UniProtKB-KW"/>
</dbReference>
<keyword evidence="6" id="KW-0624">Polysaccharide degradation</keyword>
<evidence type="ECO:0000256" key="3">
    <source>
        <dbReference type="ARBA" id="ARBA00023001"/>
    </source>
</evidence>